<protein>
    <submittedName>
        <fullName evidence="1">Uncharacterized protein</fullName>
    </submittedName>
</protein>
<dbReference type="AlphaFoldDB" id="A0A366QU83"/>
<dbReference type="OrthoDB" id="5105120at2759"/>
<dbReference type="GeneID" id="41999657"/>
<organism evidence="1 2">
    <name type="scientific">Fusarium coffeatum</name>
    <dbReference type="NCBI Taxonomy" id="231269"/>
    <lineage>
        <taxon>Eukaryota</taxon>
        <taxon>Fungi</taxon>
        <taxon>Dikarya</taxon>
        <taxon>Ascomycota</taxon>
        <taxon>Pezizomycotina</taxon>
        <taxon>Sordariomycetes</taxon>
        <taxon>Hypocreomycetidae</taxon>
        <taxon>Hypocreales</taxon>
        <taxon>Nectriaceae</taxon>
        <taxon>Fusarium</taxon>
        <taxon>Fusarium incarnatum-equiseti species complex</taxon>
    </lineage>
</organism>
<gene>
    <name evidence="1" type="ORF">FIESC28_10227</name>
</gene>
<dbReference type="EMBL" id="QKXC01000283">
    <property type="protein sequence ID" value="RBR08479.1"/>
    <property type="molecule type" value="Genomic_DNA"/>
</dbReference>
<keyword evidence="2" id="KW-1185">Reference proteome</keyword>
<sequence length="228" mass="26206">MIITHPRIEGAIDPKVGLPYATLMEETIAQYVERVDESELVEVTIKMAISQKTIKAQSFALNALKHPPSAKPYLPEFRSQQAYRYTLRFDRRYLRRSTRALLRTFRDWGFTEEQLDHVLNIMRLYPLDGEVRFAVKEAQRQDQSQDDLEITDLVDELVTSEVIRSLYKNVFDAKEALAKSKNANRDKSLHEIALRTLAKKQNPEQYCELKKLLASVADGTKGGGPSDY</sequence>
<proteinExistence type="predicted"/>
<evidence type="ECO:0000313" key="1">
    <source>
        <dbReference type="EMBL" id="RBR08479.1"/>
    </source>
</evidence>
<dbReference type="Proteomes" id="UP000253153">
    <property type="component" value="Unassembled WGS sequence"/>
</dbReference>
<evidence type="ECO:0000313" key="2">
    <source>
        <dbReference type="Proteomes" id="UP000253153"/>
    </source>
</evidence>
<reference evidence="1 2" key="1">
    <citation type="submission" date="2018-06" db="EMBL/GenBank/DDBJ databases">
        <title>Fusarium incarnatum-equiseti species complex species 28.</title>
        <authorList>
            <person name="Gardiner D.M."/>
        </authorList>
    </citation>
    <scope>NUCLEOTIDE SEQUENCE [LARGE SCALE GENOMIC DNA]</scope>
    <source>
        <strain evidence="1 2">FIESC_28</strain>
    </source>
</reference>
<name>A0A366QU83_9HYPO</name>
<dbReference type="RefSeq" id="XP_031011587.1">
    <property type="nucleotide sequence ID" value="XM_031164361.1"/>
</dbReference>
<comment type="caution">
    <text evidence="1">The sequence shown here is derived from an EMBL/GenBank/DDBJ whole genome shotgun (WGS) entry which is preliminary data.</text>
</comment>
<accession>A0A366QU83</accession>